<proteinExistence type="predicted"/>
<feature type="transmembrane region" description="Helical" evidence="1">
    <location>
        <begin position="21"/>
        <end position="45"/>
    </location>
</feature>
<organism evidence="2 3">
    <name type="scientific">Halorubrum trueperi</name>
    <dbReference type="NCBI Taxonomy" id="2004704"/>
    <lineage>
        <taxon>Archaea</taxon>
        <taxon>Methanobacteriati</taxon>
        <taxon>Methanobacteriota</taxon>
        <taxon>Stenosarchaea group</taxon>
        <taxon>Halobacteria</taxon>
        <taxon>Halobacteriales</taxon>
        <taxon>Haloferacaceae</taxon>
        <taxon>Halorubrum</taxon>
    </lineage>
</organism>
<keyword evidence="1" id="KW-0812">Transmembrane</keyword>
<comment type="caution">
    <text evidence="2">The sequence shown here is derived from an EMBL/GenBank/DDBJ whole genome shotgun (WGS) entry which is preliminary data.</text>
</comment>
<evidence type="ECO:0000313" key="3">
    <source>
        <dbReference type="Proteomes" id="UP001596333"/>
    </source>
</evidence>
<reference evidence="2 3" key="1">
    <citation type="journal article" date="2019" name="Int. J. Syst. Evol. Microbiol.">
        <title>The Global Catalogue of Microorganisms (GCM) 10K type strain sequencing project: providing services to taxonomists for standard genome sequencing and annotation.</title>
        <authorList>
            <consortium name="The Broad Institute Genomics Platform"/>
            <consortium name="The Broad Institute Genome Sequencing Center for Infectious Disease"/>
            <person name="Wu L."/>
            <person name="Ma J."/>
        </authorList>
    </citation>
    <scope>NUCLEOTIDE SEQUENCE [LARGE SCALE GENOMIC DNA]</scope>
    <source>
        <strain evidence="2 3">Y73</strain>
    </source>
</reference>
<accession>A0ABD5UJE0</accession>
<keyword evidence="1" id="KW-0472">Membrane</keyword>
<dbReference type="RefSeq" id="WP_379768513.1">
    <property type="nucleotide sequence ID" value="NZ_JBHSXI010000012.1"/>
</dbReference>
<dbReference type="Proteomes" id="UP001596333">
    <property type="component" value="Unassembled WGS sequence"/>
</dbReference>
<evidence type="ECO:0000256" key="1">
    <source>
        <dbReference type="SAM" id="Phobius"/>
    </source>
</evidence>
<dbReference type="Pfam" id="PF23958">
    <property type="entry name" value="DUF7287"/>
    <property type="match status" value="1"/>
</dbReference>
<dbReference type="InterPro" id="IPR056613">
    <property type="entry name" value="DUF7287"/>
</dbReference>
<dbReference type="EMBL" id="JBHSXI010000012">
    <property type="protein sequence ID" value="MFC6889577.1"/>
    <property type="molecule type" value="Genomic_DNA"/>
</dbReference>
<keyword evidence="3" id="KW-1185">Reference proteome</keyword>
<name>A0ABD5UJE0_9EURY</name>
<evidence type="ECO:0008006" key="4">
    <source>
        <dbReference type="Google" id="ProtNLM"/>
    </source>
</evidence>
<sequence length="192" mass="20314">MWGERGRDRRPRAERRAQTPIDFAVGAGVFLLTLAFVVAFVPTLFDPFTAAETASPIVSDRVAAGVAGDLLAASPAEPGVLSPACTVAFFEDGEGNATLADAAGCPDGIENDTAVQFGLDEEVLIVIHALNESNPSESPANVTVATRHGTFENIKLNRTSASPDTVDGDDVTVSQRLVSLDGEQYRLTVRVW</sequence>
<evidence type="ECO:0000313" key="2">
    <source>
        <dbReference type="EMBL" id="MFC6889577.1"/>
    </source>
</evidence>
<gene>
    <name evidence="2" type="ORF">ACFQEY_11180</name>
</gene>
<keyword evidence="1" id="KW-1133">Transmembrane helix</keyword>
<protein>
    <recommendedName>
        <fullName evidence="4">Flagellin</fullName>
    </recommendedName>
</protein>
<dbReference type="AlphaFoldDB" id="A0ABD5UJE0"/>